<evidence type="ECO:0000313" key="2">
    <source>
        <dbReference type="Proteomes" id="UP000255528"/>
    </source>
</evidence>
<name>A0A381C853_9ENTR</name>
<dbReference type="EMBL" id="UIGI01000001">
    <property type="protein sequence ID" value="SUW63509.1"/>
    <property type="molecule type" value="Genomic_DNA"/>
</dbReference>
<organism evidence="1 2">
    <name type="scientific">Buttiauxella agrestis</name>
    <dbReference type="NCBI Taxonomy" id="82977"/>
    <lineage>
        <taxon>Bacteria</taxon>
        <taxon>Pseudomonadati</taxon>
        <taxon>Pseudomonadota</taxon>
        <taxon>Gammaproteobacteria</taxon>
        <taxon>Enterobacterales</taxon>
        <taxon>Enterobacteriaceae</taxon>
        <taxon>Buttiauxella</taxon>
    </lineage>
</organism>
<dbReference type="Proteomes" id="UP000255528">
    <property type="component" value="Unassembled WGS sequence"/>
</dbReference>
<reference evidence="1 2" key="1">
    <citation type="submission" date="2018-06" db="EMBL/GenBank/DDBJ databases">
        <authorList>
            <consortium name="Pathogen Informatics"/>
            <person name="Doyle S."/>
        </authorList>
    </citation>
    <scope>NUCLEOTIDE SEQUENCE [LARGE SCALE GENOMIC DNA]</scope>
    <source>
        <strain evidence="1 2">NCTC12119</strain>
    </source>
</reference>
<evidence type="ECO:0000313" key="1">
    <source>
        <dbReference type="EMBL" id="SUW63509.1"/>
    </source>
</evidence>
<sequence>MDEKFSLLRAKIKASQRLVMNKVISEHGTDICVLCGSENEITREHVIPQWAFEANQNKSLVNTKNNQSSSYIKTTIPACRVCNSELLGAFEDNLKRILLEKNGGDLNQFEVDCIIWWLQYLGFKLQLMDLRSKFLRYKGKEYIPFLSDIPVAMFWGEIDTTPHKVFNTIRKSRRELIKKRKAKKSNSLLIFETSNESFHFFHKVDEFIFIEIPQVKKAFFFFFNKEFDDHNLAHAECMEIIKKVYND</sequence>
<evidence type="ECO:0008006" key="3">
    <source>
        <dbReference type="Google" id="ProtNLM"/>
    </source>
</evidence>
<protein>
    <recommendedName>
        <fullName evidence="3">HNH endonuclease</fullName>
    </recommendedName>
</protein>
<proteinExistence type="predicted"/>
<dbReference type="RefSeq" id="WP_256682657.1">
    <property type="nucleotide sequence ID" value="NZ_UIGI01000001.1"/>
</dbReference>
<gene>
    <name evidence="1" type="ORF">NCTC12119_01999</name>
</gene>
<accession>A0A381C853</accession>
<dbReference type="AlphaFoldDB" id="A0A381C853"/>